<evidence type="ECO:0000313" key="4">
    <source>
        <dbReference type="Proteomes" id="UP000001554"/>
    </source>
</evidence>
<dbReference type="KEGG" id="bfo:118426599"/>
<reference evidence="4" key="1">
    <citation type="journal article" date="2020" name="Nat. Ecol. Evol.">
        <title>Deeply conserved synteny resolves early events in vertebrate evolution.</title>
        <authorList>
            <person name="Simakov O."/>
            <person name="Marletaz F."/>
            <person name="Yue J.X."/>
            <person name="O'Connell B."/>
            <person name="Jenkins J."/>
            <person name="Brandt A."/>
            <person name="Calef R."/>
            <person name="Tung C.H."/>
            <person name="Huang T.K."/>
            <person name="Schmutz J."/>
            <person name="Satoh N."/>
            <person name="Yu J.K."/>
            <person name="Putnam N.H."/>
            <person name="Green R.E."/>
            <person name="Rokhsar D.S."/>
        </authorList>
    </citation>
    <scope>NUCLEOTIDE SEQUENCE [LARGE SCALE GENOMIC DNA]</scope>
    <source>
        <strain evidence="4">S238N-H82</strain>
    </source>
</reference>
<evidence type="ECO:0000313" key="6">
    <source>
        <dbReference type="RefSeq" id="XP_035691983.1"/>
    </source>
</evidence>
<dbReference type="Gene3D" id="3.30.390.150">
    <property type="match status" value="1"/>
</dbReference>
<gene>
    <name evidence="5 6" type="primary">LOC118426599</name>
</gene>
<proteinExistence type="predicted"/>
<evidence type="ECO:0000313" key="5">
    <source>
        <dbReference type="RefSeq" id="XP_035691982.1"/>
    </source>
</evidence>
<dbReference type="AlphaFoldDB" id="A0A9J7N3R4"/>
<dbReference type="Pfam" id="PF04089">
    <property type="entry name" value="BRICHOS"/>
    <property type="match status" value="1"/>
</dbReference>
<accession>A0A9J7N3R4</accession>
<keyword evidence="2" id="KW-1133">Transmembrane helix</keyword>
<dbReference type="InterPro" id="IPR007084">
    <property type="entry name" value="BRICHOS_dom"/>
</dbReference>
<dbReference type="RefSeq" id="XP_035691982.1">
    <property type="nucleotide sequence ID" value="XM_035836089.1"/>
</dbReference>
<feature type="transmembrane region" description="Helical" evidence="2">
    <location>
        <begin position="40"/>
        <end position="66"/>
    </location>
</feature>
<evidence type="ECO:0000256" key="2">
    <source>
        <dbReference type="SAM" id="Phobius"/>
    </source>
</evidence>
<dbReference type="PROSITE" id="PS50869">
    <property type="entry name" value="BRICHOS"/>
    <property type="match status" value="1"/>
</dbReference>
<evidence type="ECO:0000256" key="1">
    <source>
        <dbReference type="ARBA" id="ARBA00023157"/>
    </source>
</evidence>
<reference evidence="5 6" key="2">
    <citation type="submission" date="2025-04" db="UniProtKB">
        <authorList>
            <consortium name="RefSeq"/>
        </authorList>
    </citation>
    <scope>IDENTIFICATION</scope>
    <source>
        <strain evidence="5 6">S238N-H82</strain>
        <tissue evidence="5 6">Testes</tissue>
    </source>
</reference>
<dbReference type="SMART" id="SM01039">
    <property type="entry name" value="BRICHOS"/>
    <property type="match status" value="1"/>
</dbReference>
<dbReference type="InterPro" id="IPR001729">
    <property type="entry name" value="SP-C"/>
</dbReference>
<dbReference type="GeneID" id="118426599"/>
<keyword evidence="2" id="KW-0812">Transmembrane</keyword>
<dbReference type="RefSeq" id="XP_035691983.1">
    <property type="nucleotide sequence ID" value="XM_035836090.1"/>
</dbReference>
<dbReference type="GO" id="GO:0005576">
    <property type="term" value="C:extracellular region"/>
    <property type="evidence" value="ECO:0007669"/>
    <property type="project" value="InterPro"/>
</dbReference>
<keyword evidence="4" id="KW-1185">Reference proteome</keyword>
<dbReference type="PANTHER" id="PTHR10800:SF4">
    <property type="entry name" value="PULMONARY SURFACTANT-ASSOCIATED PROTEIN C"/>
    <property type="match status" value="1"/>
</dbReference>
<dbReference type="Proteomes" id="UP000001554">
    <property type="component" value="Chromosome 11"/>
</dbReference>
<keyword evidence="2" id="KW-0472">Membrane</keyword>
<organism evidence="4 5">
    <name type="scientific">Branchiostoma floridae</name>
    <name type="common">Florida lancelet</name>
    <name type="synonym">Amphioxus</name>
    <dbReference type="NCBI Taxonomy" id="7739"/>
    <lineage>
        <taxon>Eukaryota</taxon>
        <taxon>Metazoa</taxon>
        <taxon>Chordata</taxon>
        <taxon>Cephalochordata</taxon>
        <taxon>Leptocardii</taxon>
        <taxon>Amphioxiformes</taxon>
        <taxon>Branchiostomatidae</taxon>
        <taxon>Branchiostoma</taxon>
    </lineage>
</organism>
<protein>
    <submittedName>
        <fullName evidence="5 6">Uncharacterized protein LOC118426599</fullName>
    </submittedName>
</protein>
<name>A0A9J7N3R4_BRAFL</name>
<sequence>MTSYDEKKTLPPAEVLPGGVFPDEIASIKKKVRGENTSRLKIGIAIGSVVLVILAVVGGTLLGLHLSRKPAVVVRSVQLAIEDEIIEETVEVDKEKDTETFRTVSSTGTSFVIRDMKTSLSAYRFDGDEKCYVLYESLEEAEDTAELLEDLEQMEEGDVDAAERRPETFLSVDEERGHVERSVLSESMLEFCEGLKTHWAVKSSIQPTPTPGATEEEEEAEADAEIEEEMEVVSGTNGTSAVQEREKRWLTYRCYWATRNVCSRTCSRVCGKRRRRALTDGEPDQEVKKRAKRGWFRRVVRRVVSAVCRNVCRWGCRAVRTRVCTWVG</sequence>
<dbReference type="PANTHER" id="PTHR10800">
    <property type="entry name" value="PULMONARY SURFACTANT-ASSOCIATED PROTEIN C"/>
    <property type="match status" value="1"/>
</dbReference>
<dbReference type="GO" id="GO:0007585">
    <property type="term" value="P:respiratory gaseous exchange by respiratory system"/>
    <property type="evidence" value="ECO:0007669"/>
    <property type="project" value="InterPro"/>
</dbReference>
<evidence type="ECO:0000259" key="3">
    <source>
        <dbReference type="PROSITE" id="PS50869"/>
    </source>
</evidence>
<keyword evidence="1" id="KW-1015">Disulfide bond</keyword>
<dbReference type="OMA" id="GHANPAC"/>
<dbReference type="OrthoDB" id="10037073at2759"/>
<feature type="domain" description="BRICHOS" evidence="3">
    <location>
        <begin position="104"/>
        <end position="200"/>
    </location>
</feature>